<dbReference type="Gene3D" id="3.30.40.10">
    <property type="entry name" value="Zinc/RING finger domain, C3HC4 (zinc finger)"/>
    <property type="match status" value="1"/>
</dbReference>
<feature type="compositionally biased region" description="Basic and acidic residues" evidence="7">
    <location>
        <begin position="196"/>
        <end position="206"/>
    </location>
</feature>
<evidence type="ECO:0000313" key="10">
    <source>
        <dbReference type="Proteomes" id="UP000186698"/>
    </source>
</evidence>
<feature type="domain" description="PDZ" evidence="9">
    <location>
        <begin position="653"/>
        <end position="739"/>
    </location>
</feature>
<evidence type="ECO:0000256" key="4">
    <source>
        <dbReference type="ARBA" id="ARBA00022786"/>
    </source>
</evidence>
<evidence type="ECO:0000256" key="1">
    <source>
        <dbReference type="ARBA" id="ARBA00022679"/>
    </source>
</evidence>
<dbReference type="PROSITE" id="PS50106">
    <property type="entry name" value="PDZ"/>
    <property type="match status" value="4"/>
</dbReference>
<dbReference type="GeneID" id="108706591"/>
<dbReference type="KEGG" id="xla:108706591"/>
<dbReference type="CDD" id="cd06678">
    <property type="entry name" value="PDZ2_LNX1_2-like"/>
    <property type="match status" value="1"/>
</dbReference>
<dbReference type="SMART" id="SM00228">
    <property type="entry name" value="PDZ"/>
    <property type="match status" value="4"/>
</dbReference>
<evidence type="ECO:0000259" key="9">
    <source>
        <dbReference type="PROSITE" id="PS50106"/>
    </source>
</evidence>
<proteinExistence type="predicted"/>
<dbReference type="InterPro" id="IPR001478">
    <property type="entry name" value="PDZ"/>
</dbReference>
<protein>
    <submittedName>
        <fullName evidence="11">E3 ubiquitin-protein ligase LNX isoform X1</fullName>
    </submittedName>
</protein>
<sequence length="743" mass="83093">MESKDAIEELDNGNSQPLCTVCGQLHSEEENHSYTYTDEVDDDMLCNICLHALIQPLDTPCGHTYCTLCLTNFLVHEDFCPVDRKHIMLQTCKKSTILVKNLLDKLLVICPFKEHCTEVVQRCDLKEHFQNRCKGASHYGLTKERKRRSQDSCPDCSSSLDLTVAAVTPELSASAAIALATEETGQDNPAFSPAKGESHTACESEENCRLNRNRNRNFERSTVRSLSFKKLNRAFSVLRRTKSGIAVVHAADRERANLQNANIVEDSIGLPRQYHLIPDGEITCIKINRADQNEILGIRIVGGNETPLTHIIIQHIYQDGVIARDRRLLPGDMILKVNGIDISSVPHTYALSVLRQPSKVLRLTVLREQRYKCRSNGVPMDQHNPQDDSIHVVLNKSSHDVQLGIKLVRRREEPGIYIFNLLEGGVAARDGYLHENDRVLSINGHDLRNGTPEIAAQLIQASEEGVYFIVSRLSSHQTPDILQEAGWHNNNNDSPATCTNERNHFNKSVSRTVLCHEKMVSIMKDNTESLGMTVAGGASNWEWDLPIFVTSVDADGVIGRDGRLKTGDILLNVNGVNLTGVSRNEAVSLLKNSSSSSVVLKALEIKEYEPEEDNINNALYMDYLQNVSEQNREWSPVWVMWLNLPHYLYSCKEVVLRRNTAGSLGFSIVGGSDDGSRIKPFFIKSILEGTPAYHDGRIRCGDLLLEVNGRCTSGMPYNSLVRMLKEIKGRVVLTIVSWPGSYL</sequence>
<dbReference type="FunFam" id="2.30.42.10:FF:000081">
    <property type="entry name" value="Ligand of Numb protein X 2"/>
    <property type="match status" value="1"/>
</dbReference>
<dbReference type="InterPro" id="IPR018957">
    <property type="entry name" value="Znf_C3HC4_RING-type"/>
</dbReference>
<dbReference type="OrthoDB" id="438726at2759"/>
<dbReference type="CDD" id="cd16779">
    <property type="entry name" value="mRING-HC-C3HC3D_LNX1"/>
    <property type="match status" value="1"/>
</dbReference>
<keyword evidence="1" id="KW-0808">Transferase</keyword>
<keyword evidence="5" id="KW-0862">Zinc</keyword>
<feature type="domain" description="PDZ" evidence="9">
    <location>
        <begin position="284"/>
        <end position="369"/>
    </location>
</feature>
<dbReference type="SMART" id="SM00184">
    <property type="entry name" value="RING"/>
    <property type="match status" value="1"/>
</dbReference>
<evidence type="ECO:0000256" key="2">
    <source>
        <dbReference type="ARBA" id="ARBA00022723"/>
    </source>
</evidence>
<dbReference type="GO" id="GO:0004842">
    <property type="term" value="F:ubiquitin-protein transferase activity"/>
    <property type="evidence" value="ECO:0000318"/>
    <property type="project" value="GO_Central"/>
</dbReference>
<dbReference type="SUPFAM" id="SSF57850">
    <property type="entry name" value="RING/U-box"/>
    <property type="match status" value="1"/>
</dbReference>
<feature type="domain" description="PDZ" evidence="9">
    <location>
        <begin position="391"/>
        <end position="474"/>
    </location>
</feature>
<dbReference type="GO" id="GO:0006511">
    <property type="term" value="P:ubiquitin-dependent protein catabolic process"/>
    <property type="evidence" value="ECO:0000318"/>
    <property type="project" value="GO_Central"/>
</dbReference>
<dbReference type="PROSITE" id="PS00518">
    <property type="entry name" value="ZF_RING_1"/>
    <property type="match status" value="1"/>
</dbReference>
<keyword evidence="2" id="KW-0479">Metal-binding</keyword>
<dbReference type="InterPro" id="IPR017907">
    <property type="entry name" value="Znf_RING_CS"/>
</dbReference>
<dbReference type="PANTHER" id="PTHR19964:SF14">
    <property type="entry name" value="E3 UBIQUITIN-PROTEIN LIGASE LNX"/>
    <property type="match status" value="1"/>
</dbReference>
<dbReference type="InterPro" id="IPR013083">
    <property type="entry name" value="Znf_RING/FYVE/PHD"/>
</dbReference>
<dbReference type="RefSeq" id="XP_018098630.1">
    <property type="nucleotide sequence ID" value="XM_018243141.2"/>
</dbReference>
<accession>A0A8J0U007</accession>
<dbReference type="InterPro" id="IPR001841">
    <property type="entry name" value="Znf_RING"/>
</dbReference>
<dbReference type="SUPFAM" id="SSF50156">
    <property type="entry name" value="PDZ domain-like"/>
    <property type="match status" value="4"/>
</dbReference>
<dbReference type="Xenbase" id="XB-GENE-17333091">
    <property type="gene designation" value="lnx1.S"/>
</dbReference>
<dbReference type="Pfam" id="PF00595">
    <property type="entry name" value="PDZ"/>
    <property type="match status" value="4"/>
</dbReference>
<dbReference type="Proteomes" id="UP000186698">
    <property type="component" value="Chromosome 1S"/>
</dbReference>
<dbReference type="FunFam" id="2.30.42.10:FF:000198">
    <property type="entry name" value="E3 ubiquitin-protein ligase LNX isoform X1"/>
    <property type="match status" value="1"/>
</dbReference>
<dbReference type="CTD" id="108706591"/>
<evidence type="ECO:0000313" key="11">
    <source>
        <dbReference type="RefSeq" id="XP_018098630.1"/>
    </source>
</evidence>
<dbReference type="AlphaFoldDB" id="A0A8J0U007"/>
<dbReference type="InterPro" id="IPR051342">
    <property type="entry name" value="PDZ_scaffold"/>
</dbReference>
<feature type="domain" description="RING-type" evidence="8">
    <location>
        <begin position="46"/>
        <end position="84"/>
    </location>
</feature>
<keyword evidence="10" id="KW-1185">Reference proteome</keyword>
<keyword evidence="4" id="KW-0833">Ubl conjugation pathway</keyword>
<organism evidence="10 11">
    <name type="scientific">Xenopus laevis</name>
    <name type="common">African clawed frog</name>
    <dbReference type="NCBI Taxonomy" id="8355"/>
    <lineage>
        <taxon>Eukaryota</taxon>
        <taxon>Metazoa</taxon>
        <taxon>Chordata</taxon>
        <taxon>Craniata</taxon>
        <taxon>Vertebrata</taxon>
        <taxon>Euteleostomi</taxon>
        <taxon>Amphibia</taxon>
        <taxon>Batrachia</taxon>
        <taxon>Anura</taxon>
        <taxon>Pipoidea</taxon>
        <taxon>Pipidae</taxon>
        <taxon>Xenopodinae</taxon>
        <taxon>Xenopus</taxon>
        <taxon>Xenopus</taxon>
    </lineage>
</organism>
<keyword evidence="3 6" id="KW-0863">Zinc-finger</keyword>
<name>A0A8J0U007_XENLA</name>
<dbReference type="Gene3D" id="2.30.42.10">
    <property type="match status" value="4"/>
</dbReference>
<evidence type="ECO:0000259" key="8">
    <source>
        <dbReference type="PROSITE" id="PS50089"/>
    </source>
</evidence>
<dbReference type="PANTHER" id="PTHR19964">
    <property type="entry name" value="MULTIPLE PDZ DOMAIN PROTEIN"/>
    <property type="match status" value="1"/>
</dbReference>
<evidence type="ECO:0000313" key="12">
    <source>
        <dbReference type="Xenbase" id="XB-GENE-17333091"/>
    </source>
</evidence>
<feature type="region of interest" description="Disordered" evidence="7">
    <location>
        <begin position="184"/>
        <end position="206"/>
    </location>
</feature>
<evidence type="ECO:0000256" key="3">
    <source>
        <dbReference type="ARBA" id="ARBA00022771"/>
    </source>
</evidence>
<dbReference type="InterPro" id="IPR036034">
    <property type="entry name" value="PDZ_sf"/>
</dbReference>
<dbReference type="Pfam" id="PF00097">
    <property type="entry name" value="zf-C3HC4"/>
    <property type="match status" value="1"/>
</dbReference>
<reference evidence="11" key="1">
    <citation type="submission" date="2025-08" db="UniProtKB">
        <authorList>
            <consortium name="RefSeq"/>
        </authorList>
    </citation>
    <scope>IDENTIFICATION</scope>
    <source>
        <strain evidence="11">J_2021</strain>
        <tissue evidence="11">Erythrocytes</tissue>
    </source>
</reference>
<dbReference type="AGR" id="Xenbase:XB-GENE-17333091"/>
<dbReference type="CDD" id="cd06677">
    <property type="entry name" value="PDZ1_LNX1_2-like"/>
    <property type="match status" value="1"/>
</dbReference>
<dbReference type="GO" id="GO:0005737">
    <property type="term" value="C:cytoplasm"/>
    <property type="evidence" value="ECO:0000318"/>
    <property type="project" value="GO_Central"/>
</dbReference>
<evidence type="ECO:0000256" key="5">
    <source>
        <dbReference type="ARBA" id="ARBA00022833"/>
    </source>
</evidence>
<evidence type="ECO:0000256" key="7">
    <source>
        <dbReference type="SAM" id="MobiDB-lite"/>
    </source>
</evidence>
<dbReference type="PROSITE" id="PS50089">
    <property type="entry name" value="ZF_RING_2"/>
    <property type="match status" value="1"/>
</dbReference>
<feature type="domain" description="PDZ" evidence="9">
    <location>
        <begin position="519"/>
        <end position="595"/>
    </location>
</feature>
<gene>
    <name evidence="11 12" type="primary">lnx1.S</name>
</gene>
<dbReference type="GO" id="GO:0008270">
    <property type="term" value="F:zinc ion binding"/>
    <property type="evidence" value="ECO:0007669"/>
    <property type="project" value="UniProtKB-KW"/>
</dbReference>
<dbReference type="FunFam" id="2.30.42.10:FF:000164">
    <property type="entry name" value="Ligand of numb-protein X 2"/>
    <property type="match status" value="1"/>
</dbReference>
<evidence type="ECO:0000256" key="6">
    <source>
        <dbReference type="PROSITE-ProRule" id="PRU00175"/>
    </source>
</evidence>